<dbReference type="PROSITE" id="PS00463">
    <property type="entry name" value="ZN2_CY6_FUNGAL_1"/>
    <property type="match status" value="1"/>
</dbReference>
<accession>A0A0D2ARK2</accession>
<dbReference type="OrthoDB" id="5319458at2759"/>
<dbReference type="GO" id="GO:0043565">
    <property type="term" value="F:sequence-specific DNA binding"/>
    <property type="evidence" value="ECO:0007669"/>
    <property type="project" value="TreeGrafter"/>
</dbReference>
<dbReference type="GO" id="GO:0008270">
    <property type="term" value="F:zinc ion binding"/>
    <property type="evidence" value="ECO:0007669"/>
    <property type="project" value="InterPro"/>
</dbReference>
<comment type="subcellular location">
    <subcellularLocation>
        <location evidence="1">Nucleus</location>
    </subcellularLocation>
</comment>
<keyword evidence="7" id="KW-0539">Nucleus</keyword>
<keyword evidence="3" id="KW-0862">Zinc</keyword>
<keyword evidence="4" id="KW-0805">Transcription regulation</keyword>
<evidence type="ECO:0000313" key="10">
    <source>
        <dbReference type="EMBL" id="KIW01829.1"/>
    </source>
</evidence>
<dbReference type="Pfam" id="PF00172">
    <property type="entry name" value="Zn_clus"/>
    <property type="match status" value="1"/>
</dbReference>
<dbReference type="PROSITE" id="PS50048">
    <property type="entry name" value="ZN2_CY6_FUNGAL_2"/>
    <property type="match status" value="1"/>
</dbReference>
<feature type="domain" description="Zn(2)-C6 fungal-type" evidence="9">
    <location>
        <begin position="31"/>
        <end position="63"/>
    </location>
</feature>
<dbReference type="InterPro" id="IPR036864">
    <property type="entry name" value="Zn2-C6_fun-type_DNA-bd_sf"/>
</dbReference>
<dbReference type="GO" id="GO:0000981">
    <property type="term" value="F:DNA-binding transcription factor activity, RNA polymerase II-specific"/>
    <property type="evidence" value="ECO:0007669"/>
    <property type="project" value="InterPro"/>
</dbReference>
<evidence type="ECO:0000256" key="5">
    <source>
        <dbReference type="ARBA" id="ARBA00023125"/>
    </source>
</evidence>
<dbReference type="RefSeq" id="XP_016211698.1">
    <property type="nucleotide sequence ID" value="XM_016360359.1"/>
</dbReference>
<dbReference type="CDD" id="cd12148">
    <property type="entry name" value="fungal_TF_MHR"/>
    <property type="match status" value="1"/>
</dbReference>
<dbReference type="GeneID" id="27314654"/>
<keyword evidence="8" id="KW-0175">Coiled coil</keyword>
<dbReference type="InterPro" id="IPR007219">
    <property type="entry name" value="XnlR_reg_dom"/>
</dbReference>
<dbReference type="InterPro" id="IPR052202">
    <property type="entry name" value="Yeast_MetPath_Reg"/>
</dbReference>
<dbReference type="AlphaFoldDB" id="A0A0D2ARK2"/>
<keyword evidence="2" id="KW-0479">Metal-binding</keyword>
<dbReference type="PANTHER" id="PTHR47782:SF2">
    <property type="entry name" value="TRANSCRIPTION FACTOR, PUTATIVE (AFU_ORTHOLOGUE AFUA_4G12570)-RELATED"/>
    <property type="match status" value="1"/>
</dbReference>
<protein>
    <recommendedName>
        <fullName evidence="9">Zn(2)-C6 fungal-type domain-containing protein</fullName>
    </recommendedName>
</protein>
<dbReference type="GO" id="GO:0045944">
    <property type="term" value="P:positive regulation of transcription by RNA polymerase II"/>
    <property type="evidence" value="ECO:0007669"/>
    <property type="project" value="TreeGrafter"/>
</dbReference>
<dbReference type="Gene3D" id="4.10.240.10">
    <property type="entry name" value="Zn(2)-C6 fungal-type DNA-binding domain"/>
    <property type="match status" value="1"/>
</dbReference>
<feature type="coiled-coil region" evidence="8">
    <location>
        <begin position="70"/>
        <end position="104"/>
    </location>
</feature>
<name>A0A0D2ARK2_9PEZI</name>
<evidence type="ECO:0000256" key="3">
    <source>
        <dbReference type="ARBA" id="ARBA00022833"/>
    </source>
</evidence>
<dbReference type="GO" id="GO:0006351">
    <property type="term" value="P:DNA-templated transcription"/>
    <property type="evidence" value="ECO:0007669"/>
    <property type="project" value="InterPro"/>
</dbReference>
<evidence type="ECO:0000256" key="6">
    <source>
        <dbReference type="ARBA" id="ARBA00023163"/>
    </source>
</evidence>
<keyword evidence="11" id="KW-1185">Reference proteome</keyword>
<dbReference type="Proteomes" id="UP000053259">
    <property type="component" value="Unassembled WGS sequence"/>
</dbReference>
<evidence type="ECO:0000313" key="11">
    <source>
        <dbReference type="Proteomes" id="UP000053259"/>
    </source>
</evidence>
<dbReference type="CDD" id="cd00067">
    <property type="entry name" value="GAL4"/>
    <property type="match status" value="1"/>
</dbReference>
<dbReference type="SMART" id="SM00066">
    <property type="entry name" value="GAL4"/>
    <property type="match status" value="1"/>
</dbReference>
<dbReference type="InterPro" id="IPR001138">
    <property type="entry name" value="Zn2Cys6_DnaBD"/>
</dbReference>
<dbReference type="STRING" id="253628.A0A0D2ARK2"/>
<evidence type="ECO:0000259" key="9">
    <source>
        <dbReference type="PROSITE" id="PS50048"/>
    </source>
</evidence>
<evidence type="ECO:0000256" key="8">
    <source>
        <dbReference type="SAM" id="Coils"/>
    </source>
</evidence>
<keyword evidence="6" id="KW-0804">Transcription</keyword>
<evidence type="ECO:0000256" key="1">
    <source>
        <dbReference type="ARBA" id="ARBA00004123"/>
    </source>
</evidence>
<dbReference type="EMBL" id="KN847552">
    <property type="protein sequence ID" value="KIW01829.1"/>
    <property type="molecule type" value="Genomic_DNA"/>
</dbReference>
<dbReference type="InParanoid" id="A0A0D2ARK2"/>
<evidence type="ECO:0000256" key="4">
    <source>
        <dbReference type="ARBA" id="ARBA00023015"/>
    </source>
</evidence>
<evidence type="ECO:0000256" key="2">
    <source>
        <dbReference type="ARBA" id="ARBA00022723"/>
    </source>
</evidence>
<dbReference type="SUPFAM" id="SSF57701">
    <property type="entry name" value="Zn2/Cys6 DNA-binding domain"/>
    <property type="match status" value="1"/>
</dbReference>
<dbReference type="GO" id="GO:0005634">
    <property type="term" value="C:nucleus"/>
    <property type="evidence" value="ECO:0007669"/>
    <property type="project" value="UniProtKB-SubCell"/>
</dbReference>
<evidence type="ECO:0000256" key="7">
    <source>
        <dbReference type="ARBA" id="ARBA00023242"/>
    </source>
</evidence>
<organism evidence="10 11">
    <name type="scientific">Verruconis gallopava</name>
    <dbReference type="NCBI Taxonomy" id="253628"/>
    <lineage>
        <taxon>Eukaryota</taxon>
        <taxon>Fungi</taxon>
        <taxon>Dikarya</taxon>
        <taxon>Ascomycota</taxon>
        <taxon>Pezizomycotina</taxon>
        <taxon>Dothideomycetes</taxon>
        <taxon>Pleosporomycetidae</taxon>
        <taxon>Venturiales</taxon>
        <taxon>Sympoventuriaceae</taxon>
        <taxon>Verruconis</taxon>
    </lineage>
</organism>
<proteinExistence type="predicted"/>
<dbReference type="VEuPathDB" id="FungiDB:PV09_06681"/>
<dbReference type="SMART" id="SM00906">
    <property type="entry name" value="Fungal_trans"/>
    <property type="match status" value="1"/>
</dbReference>
<dbReference type="PANTHER" id="PTHR47782">
    <property type="entry name" value="ZN(II)2CYS6 TRANSCRIPTION FACTOR (EUROFUNG)-RELATED"/>
    <property type="match status" value="1"/>
</dbReference>
<sequence length="750" mass="84033">MYKTEDFVFPGAELLMPLETPLLKVSRPVAACQRCRQAKIKCDGKLPACSACERSNRASECSSTNDQFARGKERSYVATLENKVEKLERKINEARARRKSSLQLLDAALSPRRISVDDTGKPKNPRAARRRELADIDELVSDFGFLTVNATSRDFYGFTSAISYARLILSAAGREPLPEGLRKDLPPRFAAQPLVQHYLSTLHLILPIVEETKLYASLDAVYHQDTTLASNLDHWTIRLVLAIASAMKSNQRGDAMYSDAVGHICSALEVSEQVLHPGSVFSIQAMLLFVLYAMMDPAHFDSWTLIGAASRMMIDLGMHQDPSKSVQMPKPKLELRRRVFWCVYALDRSTSIVQTRAFSFSDDGSNVAMPFPKRGTKSTPSSPQQERSPWLSANNTALDFFKLRSIQSSWYTDLFQSGREAWREPYTYIWQRYEEMRNWFNQLLPTTLPSIRDFFELELLYSYIYLLSPSPRCPHPSEHAQRLIIEHAMTYAEKIHSIVSNPTEAKNPMSFYDAIRVYMTGRHFLDCLAKNMENLLKPSSTTPLSNIGGYSTQDAEVDPMAAVSPPPIPSPSALEPGSIPKDPTTRAIDAVNHFIEVLSYFGTRFGFVGGISYRDRFQRESQQLLSQLYQRRASLQSMDSAFGMWNPSNAPMTPPTHLASPGASASFYPSPASTQYSPAITHVQHDHNAVQPPQAWNTMSHGQDQAFISSTMADMPVGMMASTSLDVLGIPSFVAYETLPGGNLNVRFPR</sequence>
<keyword evidence="5" id="KW-0238">DNA-binding</keyword>
<dbReference type="Pfam" id="PF04082">
    <property type="entry name" value="Fungal_trans"/>
    <property type="match status" value="1"/>
</dbReference>
<reference evidence="10 11" key="1">
    <citation type="submission" date="2015-01" db="EMBL/GenBank/DDBJ databases">
        <title>The Genome Sequence of Ochroconis gallopava CBS43764.</title>
        <authorList>
            <consortium name="The Broad Institute Genomics Platform"/>
            <person name="Cuomo C."/>
            <person name="de Hoog S."/>
            <person name="Gorbushina A."/>
            <person name="Stielow B."/>
            <person name="Teixiera M."/>
            <person name="Abouelleil A."/>
            <person name="Chapman S.B."/>
            <person name="Priest M."/>
            <person name="Young S.K."/>
            <person name="Wortman J."/>
            <person name="Nusbaum C."/>
            <person name="Birren B."/>
        </authorList>
    </citation>
    <scope>NUCLEOTIDE SEQUENCE [LARGE SCALE GENOMIC DNA]</scope>
    <source>
        <strain evidence="10 11">CBS 43764</strain>
    </source>
</reference>
<gene>
    <name evidence="10" type="ORF">PV09_06681</name>
</gene>